<keyword evidence="4" id="KW-0078">Bacteriocin</keyword>
<evidence type="ECO:0000313" key="7">
    <source>
        <dbReference type="Proteomes" id="UP000559885"/>
    </source>
</evidence>
<organism evidence="6 7">
    <name type="scientific">Listeria aquatica</name>
    <dbReference type="NCBI Taxonomy" id="1494960"/>
    <lineage>
        <taxon>Bacteria</taxon>
        <taxon>Bacillati</taxon>
        <taxon>Bacillota</taxon>
        <taxon>Bacilli</taxon>
        <taxon>Bacillales</taxon>
        <taxon>Listeriaceae</taxon>
        <taxon>Listeria</taxon>
    </lineage>
</organism>
<dbReference type="EMBL" id="JAARRM010000002">
    <property type="protein sequence ID" value="MBC1521561.1"/>
    <property type="molecule type" value="Genomic_DNA"/>
</dbReference>
<dbReference type="GO" id="GO:0005576">
    <property type="term" value="C:extracellular region"/>
    <property type="evidence" value="ECO:0007669"/>
    <property type="project" value="InterPro"/>
</dbReference>
<dbReference type="GO" id="GO:0042742">
    <property type="term" value="P:defense response to bacterium"/>
    <property type="evidence" value="ECO:0007669"/>
    <property type="project" value="UniProtKB-KW"/>
</dbReference>
<gene>
    <name evidence="6" type="ORF">HB912_07870</name>
</gene>
<dbReference type="RefSeq" id="WP_185373561.1">
    <property type="nucleotide sequence ID" value="NZ_JAARRM010000002.1"/>
</dbReference>
<keyword evidence="3" id="KW-0044">Antibiotic</keyword>
<evidence type="ECO:0000256" key="5">
    <source>
        <dbReference type="SAM" id="SignalP"/>
    </source>
</evidence>
<dbReference type="InterPro" id="IPR023388">
    <property type="entry name" value="Bacteriocin_IIa_dom_sf"/>
</dbReference>
<sequence length="68" mass="7366">MKKRLGKLLIVCAFASVLILTLTPGKAEAKYYGNGVSCSKKKCSVNWGQAWTEGIKRWGNNLFGSVSG</sequence>
<dbReference type="PROSITE" id="PS60030">
    <property type="entry name" value="BACTERIOCIN_IIA"/>
    <property type="match status" value="1"/>
</dbReference>
<comment type="caution">
    <text evidence="6">The sequence shown here is derived from an EMBL/GenBank/DDBJ whole genome shotgun (WGS) entry which is preliminary data.</text>
</comment>
<feature type="chain" id="PRO_5032913025" evidence="5">
    <location>
        <begin position="30"/>
        <end position="68"/>
    </location>
</feature>
<dbReference type="Pfam" id="PF01721">
    <property type="entry name" value="Bacteriocin_II"/>
    <property type="match status" value="1"/>
</dbReference>
<evidence type="ECO:0000313" key="6">
    <source>
        <dbReference type="EMBL" id="MBC1521561.1"/>
    </source>
</evidence>
<evidence type="ECO:0000256" key="2">
    <source>
        <dbReference type="ARBA" id="ARBA00022529"/>
    </source>
</evidence>
<dbReference type="Proteomes" id="UP000559885">
    <property type="component" value="Unassembled WGS sequence"/>
</dbReference>
<evidence type="ECO:0000256" key="3">
    <source>
        <dbReference type="ARBA" id="ARBA00023022"/>
    </source>
</evidence>
<keyword evidence="5" id="KW-0732">Signal</keyword>
<feature type="signal peptide" evidence="5">
    <location>
        <begin position="1"/>
        <end position="29"/>
    </location>
</feature>
<dbReference type="InterPro" id="IPR023384">
    <property type="entry name" value="Bacteriocin_IIa_CS"/>
</dbReference>
<dbReference type="Gene3D" id="1.20.5.130">
    <property type="match status" value="1"/>
</dbReference>
<proteinExistence type="inferred from homology"/>
<dbReference type="AlphaFoldDB" id="A0A841ZSH7"/>
<dbReference type="InterPro" id="IPR002633">
    <property type="entry name" value="Bacteriocin_IIa"/>
</dbReference>
<name>A0A841ZSH7_9LIST</name>
<dbReference type="GO" id="GO:0031640">
    <property type="term" value="P:killing of cells of another organism"/>
    <property type="evidence" value="ECO:0007669"/>
    <property type="project" value="UniProtKB-KW"/>
</dbReference>
<evidence type="ECO:0000256" key="4">
    <source>
        <dbReference type="ARBA" id="ARBA00023048"/>
    </source>
</evidence>
<protein>
    <submittedName>
        <fullName evidence="6">Bacteriocin</fullName>
    </submittedName>
</protein>
<accession>A0A841ZSH7</accession>
<comment type="similarity">
    <text evidence="1">Belongs to the bacteriocin class IIA/YGNGV family.</text>
</comment>
<keyword evidence="2" id="KW-0929">Antimicrobial</keyword>
<reference evidence="6 7" key="1">
    <citation type="submission" date="2020-03" db="EMBL/GenBank/DDBJ databases">
        <title>Soil Listeria distribution.</title>
        <authorList>
            <person name="Liao J."/>
            <person name="Wiedmann M."/>
        </authorList>
    </citation>
    <scope>NUCLEOTIDE SEQUENCE [LARGE SCALE GENOMIC DNA]</scope>
    <source>
        <strain evidence="6 7">FSL L7-1507</strain>
    </source>
</reference>
<evidence type="ECO:0000256" key="1">
    <source>
        <dbReference type="ARBA" id="ARBA00007999"/>
    </source>
</evidence>